<accession>A0AC61S2Q5</accession>
<evidence type="ECO:0000313" key="2">
    <source>
        <dbReference type="Proteomes" id="UP000305401"/>
    </source>
</evidence>
<protein>
    <submittedName>
        <fullName evidence="1">Transporter</fullName>
    </submittedName>
</protein>
<dbReference type="EMBL" id="SSTG01000197">
    <property type="protein sequence ID" value="THG43043.1"/>
    <property type="molecule type" value="Genomic_DNA"/>
</dbReference>
<sequence>MNASEIRFRLKPLMLPVAMLLGVLFHNYMGYVAFISPYLIFMMLLVTYCKINPGSFVVNRFVWSLLSVQVLGAAAVYVLILPAGAELAQGAFICVFCPTATAAPVVTGMLGGSVGLLASYSIVSNAAVAVLAPVLFSFMGIGVEMPVREAMAAIGAKVFPLILAPLAIAFLMKVFVPKLHGSVARHQSLSFYMWAFALIIVVGNAVSFIMSEPVGKVPIMLAIAAVSLFTCCAQFAIGRIIGGRFGNKISGAQGLGQKNTVLAIWMALTYLDPVASVGPASYVAWQNFINSIQLYLKTKRDASLKQMRR</sequence>
<reference evidence="1" key="1">
    <citation type="submission" date="2019-04" db="EMBL/GenBank/DDBJ databases">
        <title>Microbes associate with the intestines of laboratory mice.</title>
        <authorList>
            <person name="Navarre W."/>
            <person name="Wong E."/>
            <person name="Huang K.C."/>
            <person name="Tropini C."/>
            <person name="Ng K."/>
            <person name="Yu B."/>
        </authorList>
    </citation>
    <scope>NUCLEOTIDE SEQUENCE</scope>
    <source>
        <strain evidence="1">NM86_A22</strain>
    </source>
</reference>
<evidence type="ECO:0000313" key="1">
    <source>
        <dbReference type="EMBL" id="THG43043.1"/>
    </source>
</evidence>
<dbReference type="Proteomes" id="UP000305401">
    <property type="component" value="Unassembled WGS sequence"/>
</dbReference>
<name>A0AC61S2Q5_9BACT</name>
<gene>
    <name evidence="1" type="ORF">E5990_10485</name>
</gene>
<keyword evidence="2" id="KW-1185">Reference proteome</keyword>
<comment type="caution">
    <text evidence="1">The sequence shown here is derived from an EMBL/GenBank/DDBJ whole genome shotgun (WGS) entry which is preliminary data.</text>
</comment>
<proteinExistence type="predicted"/>
<organism evidence="1 2">
    <name type="scientific">Muribaculum caecicola</name>
    <dbReference type="NCBI Taxonomy" id="3038144"/>
    <lineage>
        <taxon>Bacteria</taxon>
        <taxon>Pseudomonadati</taxon>
        <taxon>Bacteroidota</taxon>
        <taxon>Bacteroidia</taxon>
        <taxon>Bacteroidales</taxon>
        <taxon>Muribaculaceae</taxon>
        <taxon>Muribaculum</taxon>
    </lineage>
</organism>